<protein>
    <submittedName>
        <fullName evidence="6">NADPH:ferredoxin--NADP+ reductase with a rossman fold nucleotide binding domain and a 2Fe-2S ferredoxin domain</fullName>
    </submittedName>
</protein>
<dbReference type="EMBL" id="AAEE01000003">
    <property type="protein sequence ID" value="EAK89699.1"/>
    <property type="molecule type" value="Genomic_DNA"/>
</dbReference>
<dbReference type="InterPro" id="IPR055275">
    <property type="entry name" value="Ferredox_Rdtase"/>
</dbReference>
<evidence type="ECO:0000256" key="1">
    <source>
        <dbReference type="ARBA" id="ARBA00001974"/>
    </source>
</evidence>
<dbReference type="PANTHER" id="PTHR48467:SF1">
    <property type="entry name" value="GLUTAMATE SYNTHASE 1 [NADH], CHLOROPLASTIC-LIKE"/>
    <property type="match status" value="1"/>
</dbReference>
<dbReference type="SUPFAM" id="SSF51971">
    <property type="entry name" value="Nucleotide-binding domain"/>
    <property type="match status" value="1"/>
</dbReference>
<evidence type="ECO:0000256" key="4">
    <source>
        <dbReference type="ARBA" id="ARBA00022857"/>
    </source>
</evidence>
<evidence type="ECO:0000313" key="7">
    <source>
        <dbReference type="Proteomes" id="UP000006726"/>
    </source>
</evidence>
<dbReference type="AlphaFoldDB" id="Q5CVU8"/>
<reference evidence="6 7" key="1">
    <citation type="journal article" date="2004" name="Science">
        <title>Complete genome sequence of the apicomplexan, Cryptosporidium parvum.</title>
        <authorList>
            <person name="Abrahamsen M.S."/>
            <person name="Templeton T.J."/>
            <person name="Enomoto S."/>
            <person name="Abrahante J.E."/>
            <person name="Zhu G."/>
            <person name="Lancto C.A."/>
            <person name="Deng M."/>
            <person name="Liu C."/>
            <person name="Widmer G."/>
            <person name="Tzipori S."/>
            <person name="Buck G.A."/>
            <person name="Xu P."/>
            <person name="Bankier A.T."/>
            <person name="Dear P.H."/>
            <person name="Konfortov B.A."/>
            <person name="Spriggs H.F."/>
            <person name="Iyer L."/>
            <person name="Anantharaman V."/>
            <person name="Aravind L."/>
            <person name="Kapur V."/>
        </authorList>
    </citation>
    <scope>NUCLEOTIDE SEQUENCE [LARGE SCALE GENOMIC DNA]</scope>
    <source>
        <strain evidence="7">Iowa II</strain>
    </source>
</reference>
<dbReference type="KEGG" id="cpv:cgd8_2710"/>
<comment type="cofactor">
    <cofactor evidence="1">
        <name>FAD</name>
        <dbReference type="ChEBI" id="CHEBI:57692"/>
    </cofactor>
</comment>
<feature type="non-terminal residue" evidence="6">
    <location>
        <position position="1"/>
    </location>
</feature>
<proteinExistence type="predicted"/>
<dbReference type="Proteomes" id="UP000006726">
    <property type="component" value="Chromosome 8"/>
</dbReference>
<dbReference type="InParanoid" id="Q5CVU8"/>
<dbReference type="InterPro" id="IPR036188">
    <property type="entry name" value="FAD/NAD-bd_sf"/>
</dbReference>
<dbReference type="Gene3D" id="3.50.50.60">
    <property type="entry name" value="FAD/NAD(P)-binding domain"/>
    <property type="match status" value="1"/>
</dbReference>
<keyword evidence="2" id="KW-0285">Flavoprotein</keyword>
<keyword evidence="4" id="KW-0521">NADP</keyword>
<dbReference type="PANTHER" id="PTHR48467">
    <property type="entry name" value="GLUTAMATE SYNTHASE 1 [NADH], CHLOROPLASTIC-LIKE"/>
    <property type="match status" value="1"/>
</dbReference>
<keyword evidence="3" id="KW-0274">FAD</keyword>
<keyword evidence="5" id="KW-0560">Oxidoreductase</keyword>
<dbReference type="STRING" id="353152.Q5CVU8"/>
<evidence type="ECO:0000256" key="5">
    <source>
        <dbReference type="ARBA" id="ARBA00023002"/>
    </source>
</evidence>
<keyword evidence="7" id="KW-1185">Reference proteome</keyword>
<dbReference type="RefSeq" id="XP_627171.1">
    <property type="nucleotide sequence ID" value="XM_627171.1"/>
</dbReference>
<organism evidence="6 7">
    <name type="scientific">Cryptosporidium parvum (strain Iowa II)</name>
    <dbReference type="NCBI Taxonomy" id="353152"/>
    <lineage>
        <taxon>Eukaryota</taxon>
        <taxon>Sar</taxon>
        <taxon>Alveolata</taxon>
        <taxon>Apicomplexa</taxon>
        <taxon>Conoidasida</taxon>
        <taxon>Coccidia</taxon>
        <taxon>Eucoccidiorida</taxon>
        <taxon>Eimeriorina</taxon>
        <taxon>Cryptosporidiidae</taxon>
        <taxon>Cryptosporidium</taxon>
    </lineage>
</organism>
<comment type="caution">
    <text evidence="6">The sequence shown here is derived from an EMBL/GenBank/DDBJ whole genome shotgun (WGS) entry which is preliminary data.</text>
</comment>
<name>Q5CVU8_CRYPI</name>
<accession>Q5CVU8</accession>
<evidence type="ECO:0000256" key="3">
    <source>
        <dbReference type="ARBA" id="ARBA00022827"/>
    </source>
</evidence>
<dbReference type="OrthoDB" id="333024at2759"/>
<gene>
    <name evidence="6" type="ORF">cgd8_2710</name>
</gene>
<dbReference type="GO" id="GO:0016491">
    <property type="term" value="F:oxidoreductase activity"/>
    <property type="evidence" value="ECO:0007669"/>
    <property type="project" value="UniProtKB-KW"/>
</dbReference>
<dbReference type="OMA" id="AYVITQA"/>
<dbReference type="PRINTS" id="PR00419">
    <property type="entry name" value="ADXRDTASE"/>
</dbReference>
<evidence type="ECO:0000313" key="6">
    <source>
        <dbReference type="EMBL" id="EAK89699.1"/>
    </source>
</evidence>
<dbReference type="FunCoup" id="Q5CVU8">
    <property type="interactions" value="108"/>
</dbReference>
<evidence type="ECO:0000256" key="2">
    <source>
        <dbReference type="ARBA" id="ARBA00022630"/>
    </source>
</evidence>
<sequence>SFRNICLLFDLISEVVVIIILNLGNEFEFVFGSFIKMRPYKPIYKLCIVGAGPSGCYLAKYLLARSKKENIAIKIDLLDSLDKPFGLLRYGIAPDRHDLKKSISSIDNSLFKKYSDDIKFYGNVTLGYDVKLEELKRKYDVVVLAVGGLQSFHTLPVKYMNNELQNKIIGGVFSSRDWVFYYNSHPMFKKMLYPTKNEHSNSINNKLIDNERIDMDIELNYLKKKNNQFFEYKSPLSSTEISVPFKNENEDFKYGYGSDILRNYILNSSERNAVIIGNGNVSLDITRLLSFYTHEQLSKNKYLNPDYLNLIDTSSKYSNSDIYRPLFKNIFIIGRRGWIQNSFKYPLLKEFIDKSRKSKYNSTNGMNIRVMMSQEDFELSQDRTSLFELERSGPEIKRRFLKMKSIFQEMVNNHQEYIANNDNIFHNDKTINIHFKNLFSTVNIKTEEVNIPENNVKKKSIPFIKGIELARNIRDSKPITDKTKLNEKEKYYLPCQLLITSLGFKPKYDYIFNGNKDYSFENNCFPCPIFKTGWMETNSKGDLNIALQKSLTLGNEILSLLKKMPPKNVEA</sequence>
<dbReference type="GeneID" id="3374396"/>